<dbReference type="RefSeq" id="WP_342808522.1">
    <property type="nucleotide sequence ID" value="NZ_JAOPJZ010000005.1"/>
</dbReference>
<dbReference type="EMBL" id="JAOPJZ010000005">
    <property type="protein sequence ID" value="MCU4752185.1"/>
    <property type="molecule type" value="Genomic_DNA"/>
</dbReference>
<organism evidence="1 2">
    <name type="scientific">Natronosalvus hydrolyticus</name>
    <dbReference type="NCBI Taxonomy" id="2979988"/>
    <lineage>
        <taxon>Archaea</taxon>
        <taxon>Methanobacteriati</taxon>
        <taxon>Methanobacteriota</taxon>
        <taxon>Stenosarchaea group</taxon>
        <taxon>Halobacteria</taxon>
        <taxon>Halobacteriales</taxon>
        <taxon>Natrialbaceae</taxon>
        <taxon>Natronosalvus</taxon>
    </lineage>
</organism>
<dbReference type="AlphaFoldDB" id="A0AAP3E6P2"/>
<proteinExistence type="predicted"/>
<protein>
    <submittedName>
        <fullName evidence="1">Uncharacterized protein</fullName>
    </submittedName>
</protein>
<evidence type="ECO:0000313" key="2">
    <source>
        <dbReference type="Proteomes" id="UP001321047"/>
    </source>
</evidence>
<sequence>MVSNRESLTLLYFGFTRHGISARLERLRLEQVLEFLLELLVGINC</sequence>
<comment type="caution">
    <text evidence="1">The sequence shown here is derived from an EMBL/GenBank/DDBJ whole genome shotgun (WGS) entry which is preliminary data.</text>
</comment>
<name>A0AAP3E6P2_9EURY</name>
<dbReference type="Proteomes" id="UP001321047">
    <property type="component" value="Unassembled WGS sequence"/>
</dbReference>
<keyword evidence="2" id="KW-1185">Reference proteome</keyword>
<accession>A0AAP3E6P2</accession>
<evidence type="ECO:0000313" key="1">
    <source>
        <dbReference type="EMBL" id="MCU4752185.1"/>
    </source>
</evidence>
<reference evidence="1 2" key="1">
    <citation type="submission" date="2022-09" db="EMBL/GenBank/DDBJ databases">
        <title>Enrichment on poylsaccharides allowed isolation of novel metabolic and taxonomic groups of Haloarchaea.</title>
        <authorList>
            <person name="Sorokin D.Y."/>
            <person name="Elcheninov A.G."/>
            <person name="Khizhniak T.V."/>
            <person name="Kolganova T.V."/>
            <person name="Kublanov I.V."/>
        </authorList>
    </citation>
    <scope>NUCLEOTIDE SEQUENCE [LARGE SCALE GENOMIC DNA]</scope>
    <source>
        <strain evidence="1 2">AArc-curdl1</strain>
    </source>
</reference>
<gene>
    <name evidence="1" type="ORF">OB919_09340</name>
</gene>